<feature type="region of interest" description="Disordered" evidence="1">
    <location>
        <begin position="369"/>
        <end position="409"/>
    </location>
</feature>
<feature type="region of interest" description="Disordered" evidence="1">
    <location>
        <begin position="303"/>
        <end position="326"/>
    </location>
</feature>
<name>A0A495X2X6_9PSEU</name>
<sequence>MANFAIVIGIDRYENPDFALRGAVADALRFAEWAGTAGGVPPDNVRLLLSPHEPVPAPHRPATSEAIRNALYEVSSGEAAGADRLFFYYAGHGLTSPGVEVGAPGEPVLVPSDMVVWNRDKNLLVLFSAVVTELRGVAPLEQFFFIDACRDLALQDTFRPVVGSLGVAWVPVRGGTPVVADQHIMYATSLGRRAAANARLNQGVFTPLLMDGLRGVSTALVWSTCEQQYEVRFSSLARHVKTAIRPRLAGMVGTEGFVQEPQVPMTGAEDAVLVAVPADQVPPVTVRIQVRPGAARDACTLTVASPQPGDAGERWTSGPPVEPTSVVELPPFDYTFRARAEGFGEAKISRAVYESMVIPFRLEGPPTVVPEDAPPAPGAGLPEGGPYAPGGADRPPPTLEGPGEEAPTTGRLNVHSPDHSAVIAVCDNENVQVAGGSGDVAAQLRPGLYRVGLVLPDGGGDKQLVEVEPGGTTSVVLDAPSPRLASGVARLLRNVGIQVDGRGYVRLARGTEPIARPSLASLLAFAAVAANGRSASAVDLLRFGVADVQDRSRPALVLLGSNREEGLPGGTELVVRDRAGHTLDSGPFEVLPAFPVAAQRVVDLPRDQVRLELRIPGHTPTRYAISPLPNRVAVLVVVLEADGRVEVQQYQLPGIRGGRRPRVDLRGLRRIELAQRYYSTGKPVPIREELVDLLHGKWVDPLLGCVAGYEFVRRGEAARFAEVALPNMLRHFPGLPDSQVLAGLCRPDRAGEYFERAVRLGVPTFSAGLVALYEWSRSTRRPLEPDLVDIATNLVPGSPWTAWAADRPRFPVHDGTFDVPAFGWDGLADAPRRLHDVVAAVCRVEPVDGGRWGTGFLVEPEVIATPLFVVADHLDDSGPRLSLGREVVVDFGGDNGGRYRVRDVVRVLPTYPEVVLLRVADGPARPKPLPFAPAPVPGTLVVVVGHPMVGPAAESRKLVMPGRLLGADATELRHDCTTGPGTAGSPLVHAATGSVIGMHYAAQLGERREGRAVRLSHL</sequence>
<dbReference type="SUPFAM" id="SSF52129">
    <property type="entry name" value="Caspase-like"/>
    <property type="match status" value="1"/>
</dbReference>
<dbReference type="Gene3D" id="2.40.10.10">
    <property type="entry name" value="Trypsin-like serine proteases"/>
    <property type="match status" value="1"/>
</dbReference>
<proteinExistence type="predicted"/>
<dbReference type="InterPro" id="IPR043504">
    <property type="entry name" value="Peptidase_S1_PA_chymotrypsin"/>
</dbReference>
<dbReference type="GO" id="GO:0004197">
    <property type="term" value="F:cysteine-type endopeptidase activity"/>
    <property type="evidence" value="ECO:0007669"/>
    <property type="project" value="InterPro"/>
</dbReference>
<dbReference type="Proteomes" id="UP000272729">
    <property type="component" value="Unassembled WGS sequence"/>
</dbReference>
<keyword evidence="4" id="KW-1185">Reference proteome</keyword>
<protein>
    <submittedName>
        <fullName evidence="3">V8-like Glu-specific endopeptidase</fullName>
    </submittedName>
</protein>
<dbReference type="Pfam" id="PF00656">
    <property type="entry name" value="Peptidase_C14"/>
    <property type="match status" value="1"/>
</dbReference>
<dbReference type="Pfam" id="PF13365">
    <property type="entry name" value="Trypsin_2"/>
    <property type="match status" value="1"/>
</dbReference>
<organism evidence="3 4">
    <name type="scientific">Saccharothrix variisporea</name>
    <dbReference type="NCBI Taxonomy" id="543527"/>
    <lineage>
        <taxon>Bacteria</taxon>
        <taxon>Bacillati</taxon>
        <taxon>Actinomycetota</taxon>
        <taxon>Actinomycetes</taxon>
        <taxon>Pseudonocardiales</taxon>
        <taxon>Pseudonocardiaceae</taxon>
        <taxon>Saccharothrix</taxon>
    </lineage>
</organism>
<dbReference type="RefSeq" id="WP_121217896.1">
    <property type="nucleotide sequence ID" value="NZ_JBIUBA010000019.1"/>
</dbReference>
<evidence type="ECO:0000313" key="3">
    <source>
        <dbReference type="EMBL" id="RKT67534.1"/>
    </source>
</evidence>
<dbReference type="Gene3D" id="3.40.50.1460">
    <property type="match status" value="1"/>
</dbReference>
<feature type="compositionally biased region" description="Low complexity" evidence="1">
    <location>
        <begin position="378"/>
        <end position="392"/>
    </location>
</feature>
<accession>A0A495X2X6</accession>
<gene>
    <name evidence="3" type="ORF">DFJ66_0709</name>
</gene>
<dbReference type="SUPFAM" id="SSF50494">
    <property type="entry name" value="Trypsin-like serine proteases"/>
    <property type="match status" value="1"/>
</dbReference>
<feature type="domain" description="Peptidase C14 caspase" evidence="2">
    <location>
        <begin position="4"/>
        <end position="216"/>
    </location>
</feature>
<dbReference type="AlphaFoldDB" id="A0A495X2X6"/>
<dbReference type="InterPro" id="IPR011600">
    <property type="entry name" value="Pept_C14_caspase"/>
</dbReference>
<evidence type="ECO:0000259" key="2">
    <source>
        <dbReference type="Pfam" id="PF00656"/>
    </source>
</evidence>
<reference evidence="3 4" key="1">
    <citation type="submission" date="2018-10" db="EMBL/GenBank/DDBJ databases">
        <title>Sequencing the genomes of 1000 actinobacteria strains.</title>
        <authorList>
            <person name="Klenk H.-P."/>
        </authorList>
    </citation>
    <scope>NUCLEOTIDE SEQUENCE [LARGE SCALE GENOMIC DNA]</scope>
    <source>
        <strain evidence="3 4">DSM 43911</strain>
    </source>
</reference>
<evidence type="ECO:0000313" key="4">
    <source>
        <dbReference type="Proteomes" id="UP000272729"/>
    </source>
</evidence>
<dbReference type="InterPro" id="IPR009003">
    <property type="entry name" value="Peptidase_S1_PA"/>
</dbReference>
<evidence type="ECO:0000256" key="1">
    <source>
        <dbReference type="SAM" id="MobiDB-lite"/>
    </source>
</evidence>
<dbReference type="GO" id="GO:0006508">
    <property type="term" value="P:proteolysis"/>
    <property type="evidence" value="ECO:0007669"/>
    <property type="project" value="InterPro"/>
</dbReference>
<dbReference type="EMBL" id="RBXR01000001">
    <property type="protein sequence ID" value="RKT67534.1"/>
    <property type="molecule type" value="Genomic_DNA"/>
</dbReference>
<dbReference type="OrthoDB" id="8447555at2"/>
<dbReference type="InterPro" id="IPR029030">
    <property type="entry name" value="Caspase-like_dom_sf"/>
</dbReference>
<comment type="caution">
    <text evidence="3">The sequence shown here is derived from an EMBL/GenBank/DDBJ whole genome shotgun (WGS) entry which is preliminary data.</text>
</comment>